<evidence type="ECO:0000256" key="2">
    <source>
        <dbReference type="SAM" id="SignalP"/>
    </source>
</evidence>
<reference evidence="4" key="2">
    <citation type="journal article" date="2011" name="Proc. Natl. Acad. Sci. U.S.A.">
        <title>Obligate biotrophy features unraveled by the genomic analysis of rust fungi.</title>
        <authorList>
            <person name="Duplessis S."/>
            <person name="Cuomo C.A."/>
            <person name="Lin Y.-C."/>
            <person name="Aerts A."/>
            <person name="Tisserant E."/>
            <person name="Veneault-Fourrey C."/>
            <person name="Joly D.L."/>
            <person name="Hacquard S."/>
            <person name="Amselem J."/>
            <person name="Cantarel B.L."/>
            <person name="Chiu R."/>
            <person name="Coutinho P.M."/>
            <person name="Feau N."/>
            <person name="Field M."/>
            <person name="Frey P."/>
            <person name="Gelhaye E."/>
            <person name="Goldberg J."/>
            <person name="Grabherr M.G."/>
            <person name="Kodira C.D."/>
            <person name="Kohler A."/>
            <person name="Kuees U."/>
            <person name="Lindquist E.A."/>
            <person name="Lucas S.M."/>
            <person name="Mago R."/>
            <person name="Mauceli E."/>
            <person name="Morin E."/>
            <person name="Murat C."/>
            <person name="Pangilinan J.L."/>
            <person name="Park R."/>
            <person name="Pearson M."/>
            <person name="Quesneville H."/>
            <person name="Rouhier N."/>
            <person name="Sakthikumar S."/>
            <person name="Salamov A.A."/>
            <person name="Schmutz J."/>
            <person name="Selles B."/>
            <person name="Shapiro H."/>
            <person name="Tanguay P."/>
            <person name="Tuskan G.A."/>
            <person name="Henrissat B."/>
            <person name="Van de Peer Y."/>
            <person name="Rouze P."/>
            <person name="Ellis J.G."/>
            <person name="Dodds P.N."/>
            <person name="Schein J.E."/>
            <person name="Zhong S."/>
            <person name="Hamelin R.C."/>
            <person name="Grigoriev I.V."/>
            <person name="Szabo L.J."/>
            <person name="Martin F."/>
        </authorList>
    </citation>
    <scope>NUCLEOTIDE SEQUENCE [LARGE SCALE GENOMIC DNA]</scope>
    <source>
        <strain evidence="4">CRL 75-36-700-3 / race SCCL</strain>
    </source>
</reference>
<proteinExistence type="predicted"/>
<dbReference type="RefSeq" id="XP_003322157.2">
    <property type="nucleotide sequence ID" value="XM_003322109.2"/>
</dbReference>
<dbReference type="EMBL" id="DS178268">
    <property type="protein sequence ID" value="EFP77738.2"/>
    <property type="molecule type" value="Genomic_DNA"/>
</dbReference>
<gene>
    <name evidence="3" type="ORF">PGTG_03694</name>
</gene>
<sequence length="217" mass="22889">MNAALYALLCLAAATANVAAVGETLQCSTYAAVGPKGYTCNDRSDIICTEGCKKFITITNCSLQDHPQKPITTELCTNGYGRDTAAAKACITGQGTFRCTGTTTGSGTCSGCVPFNKLVQCPMTKDYLVDWKDTLPVDEVLVPRRLEGFPSSRSVANPLEGGYPLGYPDTRQRFAEKGPSAPESAPAGGYPLALAGIRQRIAGIRDGYPSTISNYAP</sequence>
<feature type="chain" id="PRO_5003172904" evidence="2">
    <location>
        <begin position="21"/>
        <end position="217"/>
    </location>
</feature>
<evidence type="ECO:0000313" key="4">
    <source>
        <dbReference type="Proteomes" id="UP000008783"/>
    </source>
</evidence>
<keyword evidence="2" id="KW-0732">Signal</keyword>
<protein>
    <submittedName>
        <fullName evidence="3">Uncharacterized protein</fullName>
    </submittedName>
</protein>
<reference key="1">
    <citation type="submission" date="2007-01" db="EMBL/GenBank/DDBJ databases">
        <title>The Genome Sequence of Puccinia graminis f. sp. tritici Strain CRL 75-36-700-3.</title>
        <authorList>
            <consortium name="The Broad Institute Genome Sequencing Platform"/>
            <person name="Birren B."/>
            <person name="Lander E."/>
            <person name="Galagan J."/>
            <person name="Nusbaum C."/>
            <person name="Devon K."/>
            <person name="Cuomo C."/>
            <person name="Jaffe D."/>
            <person name="Butler J."/>
            <person name="Alvarez P."/>
            <person name="Gnerre S."/>
            <person name="Grabherr M."/>
            <person name="Mauceli E."/>
            <person name="Brockman W."/>
            <person name="Young S."/>
            <person name="LaButti K."/>
            <person name="Sykes S."/>
            <person name="DeCaprio D."/>
            <person name="Crawford M."/>
            <person name="Koehrsen M."/>
            <person name="Engels R."/>
            <person name="Montgomery P."/>
            <person name="Pearson M."/>
            <person name="Howarth C."/>
            <person name="Larson L."/>
            <person name="White J."/>
            <person name="Zeng Q."/>
            <person name="Kodira C."/>
            <person name="Yandava C."/>
            <person name="Alvarado L."/>
            <person name="O'Leary S."/>
            <person name="Szabo L."/>
            <person name="Dean R."/>
            <person name="Schein J."/>
        </authorList>
    </citation>
    <scope>NUCLEOTIDE SEQUENCE</scope>
    <source>
        <strain>CRL 75-36-700-3</strain>
    </source>
</reference>
<feature type="region of interest" description="Disordered" evidence="1">
    <location>
        <begin position="168"/>
        <end position="187"/>
    </location>
</feature>
<name>E3K0B3_PUCGT</name>
<dbReference type="OrthoDB" id="2513209at2759"/>
<feature type="signal peptide" evidence="2">
    <location>
        <begin position="1"/>
        <end position="20"/>
    </location>
</feature>
<evidence type="ECO:0000256" key="1">
    <source>
        <dbReference type="SAM" id="MobiDB-lite"/>
    </source>
</evidence>
<dbReference type="AlphaFoldDB" id="E3K0B3"/>
<dbReference type="Proteomes" id="UP000008783">
    <property type="component" value="Unassembled WGS sequence"/>
</dbReference>
<organism evidence="3 4">
    <name type="scientific">Puccinia graminis f. sp. tritici (strain CRL 75-36-700-3 / race SCCL)</name>
    <name type="common">Black stem rust fungus</name>
    <dbReference type="NCBI Taxonomy" id="418459"/>
    <lineage>
        <taxon>Eukaryota</taxon>
        <taxon>Fungi</taxon>
        <taxon>Dikarya</taxon>
        <taxon>Basidiomycota</taxon>
        <taxon>Pucciniomycotina</taxon>
        <taxon>Pucciniomycetes</taxon>
        <taxon>Pucciniales</taxon>
        <taxon>Pucciniaceae</taxon>
        <taxon>Puccinia</taxon>
    </lineage>
</organism>
<keyword evidence="4" id="KW-1185">Reference proteome</keyword>
<dbReference type="HOGENOM" id="CLU_1272825_0_0_1"/>
<dbReference type="KEGG" id="pgr:PGTG_03694"/>
<dbReference type="VEuPathDB" id="FungiDB:PGTG_03694"/>
<accession>E3K0B3</accession>
<dbReference type="InParanoid" id="E3K0B3"/>
<evidence type="ECO:0000313" key="3">
    <source>
        <dbReference type="EMBL" id="EFP77738.2"/>
    </source>
</evidence>
<dbReference type="GeneID" id="10540560"/>